<evidence type="ECO:0000256" key="8">
    <source>
        <dbReference type="ARBA" id="ARBA00022824"/>
    </source>
</evidence>
<evidence type="ECO:0000256" key="10">
    <source>
        <dbReference type="ARBA" id="ARBA00023002"/>
    </source>
</evidence>
<keyword evidence="10 15" id="KW-0560">Oxidoreductase</keyword>
<dbReference type="Pfam" id="PF00067">
    <property type="entry name" value="p450"/>
    <property type="match status" value="1"/>
</dbReference>
<reference evidence="17 18" key="1">
    <citation type="journal article" date="2024" name="bioRxiv">
        <title>A reference genome for Trichogramma kaykai: A tiny desert-dwelling parasitoid wasp with competing sex-ratio distorters.</title>
        <authorList>
            <person name="Culotta J."/>
            <person name="Lindsey A.R."/>
        </authorList>
    </citation>
    <scope>NUCLEOTIDE SEQUENCE [LARGE SCALE GENOMIC DNA]</scope>
    <source>
        <strain evidence="17 18">KSX58</strain>
    </source>
</reference>
<dbReference type="Gene3D" id="1.10.630.10">
    <property type="entry name" value="Cytochrome P450"/>
    <property type="match status" value="1"/>
</dbReference>
<proteinExistence type="inferred from homology"/>
<dbReference type="InterPro" id="IPR050196">
    <property type="entry name" value="Cytochrome_P450_Monoox"/>
</dbReference>
<gene>
    <name evidence="17" type="ORF">TKK_004702</name>
</gene>
<dbReference type="GO" id="GO:0005789">
    <property type="term" value="C:endoplasmic reticulum membrane"/>
    <property type="evidence" value="ECO:0007669"/>
    <property type="project" value="UniProtKB-SubCell"/>
</dbReference>
<organism evidence="17 18">
    <name type="scientific">Trichogramma kaykai</name>
    <dbReference type="NCBI Taxonomy" id="54128"/>
    <lineage>
        <taxon>Eukaryota</taxon>
        <taxon>Metazoa</taxon>
        <taxon>Ecdysozoa</taxon>
        <taxon>Arthropoda</taxon>
        <taxon>Hexapoda</taxon>
        <taxon>Insecta</taxon>
        <taxon>Pterygota</taxon>
        <taxon>Neoptera</taxon>
        <taxon>Endopterygota</taxon>
        <taxon>Hymenoptera</taxon>
        <taxon>Apocrita</taxon>
        <taxon>Proctotrupomorpha</taxon>
        <taxon>Chalcidoidea</taxon>
        <taxon>Trichogrammatidae</taxon>
        <taxon>Trichogramma</taxon>
    </lineage>
</organism>
<keyword evidence="11 14" id="KW-0408">Iron</keyword>
<evidence type="ECO:0000256" key="6">
    <source>
        <dbReference type="ARBA" id="ARBA00022617"/>
    </source>
</evidence>
<feature type="binding site" description="axial binding residue" evidence="14">
    <location>
        <position position="455"/>
    </location>
    <ligand>
        <name>heme</name>
        <dbReference type="ChEBI" id="CHEBI:30413"/>
    </ligand>
    <ligandPart>
        <name>Fe</name>
        <dbReference type="ChEBI" id="CHEBI:18248"/>
    </ligandPart>
</feature>
<keyword evidence="9" id="KW-0492">Microsome</keyword>
<evidence type="ECO:0000256" key="3">
    <source>
        <dbReference type="ARBA" id="ARBA00004174"/>
    </source>
</evidence>
<evidence type="ECO:0000256" key="16">
    <source>
        <dbReference type="SAM" id="Phobius"/>
    </source>
</evidence>
<dbReference type="SUPFAM" id="SSF48264">
    <property type="entry name" value="Cytochrome P450"/>
    <property type="match status" value="1"/>
</dbReference>
<keyword evidence="6 14" id="KW-0349">Heme</keyword>
<evidence type="ECO:0000256" key="15">
    <source>
        <dbReference type="RuleBase" id="RU000461"/>
    </source>
</evidence>
<keyword evidence="18" id="KW-1185">Reference proteome</keyword>
<comment type="subcellular location">
    <subcellularLocation>
        <location evidence="4">Endoplasmic reticulum membrane</location>
        <topology evidence="4">Peripheral membrane protein</topology>
    </subcellularLocation>
    <subcellularLocation>
        <location evidence="3">Microsome membrane</location>
        <topology evidence="3">Peripheral membrane protein</topology>
    </subcellularLocation>
</comment>
<dbReference type="Proteomes" id="UP001627154">
    <property type="component" value="Unassembled WGS sequence"/>
</dbReference>
<evidence type="ECO:0008006" key="19">
    <source>
        <dbReference type="Google" id="ProtNLM"/>
    </source>
</evidence>
<keyword evidence="16" id="KW-0812">Transmembrane</keyword>
<dbReference type="InterPro" id="IPR017972">
    <property type="entry name" value="Cyt_P450_CS"/>
</dbReference>
<evidence type="ECO:0000256" key="13">
    <source>
        <dbReference type="ARBA" id="ARBA00023136"/>
    </source>
</evidence>
<keyword evidence="7 14" id="KW-0479">Metal-binding</keyword>
<evidence type="ECO:0000256" key="1">
    <source>
        <dbReference type="ARBA" id="ARBA00001971"/>
    </source>
</evidence>
<dbReference type="GO" id="GO:0046872">
    <property type="term" value="F:metal ion binding"/>
    <property type="evidence" value="ECO:0007669"/>
    <property type="project" value="UniProtKB-KW"/>
</dbReference>
<keyword evidence="13 16" id="KW-0472">Membrane</keyword>
<evidence type="ECO:0000313" key="17">
    <source>
        <dbReference type="EMBL" id="KAL3402151.1"/>
    </source>
</evidence>
<comment type="caution">
    <text evidence="17">The sequence shown here is derived from an EMBL/GenBank/DDBJ whole genome shotgun (WGS) entry which is preliminary data.</text>
</comment>
<protein>
    <recommendedName>
        <fullName evidence="19">Cytochrome P450</fullName>
    </recommendedName>
</protein>
<evidence type="ECO:0000256" key="7">
    <source>
        <dbReference type="ARBA" id="ARBA00022723"/>
    </source>
</evidence>
<evidence type="ECO:0000256" key="4">
    <source>
        <dbReference type="ARBA" id="ARBA00004406"/>
    </source>
</evidence>
<dbReference type="InterPro" id="IPR002401">
    <property type="entry name" value="Cyt_P450_E_grp-I"/>
</dbReference>
<evidence type="ECO:0000256" key="12">
    <source>
        <dbReference type="ARBA" id="ARBA00023033"/>
    </source>
</evidence>
<dbReference type="InterPro" id="IPR001128">
    <property type="entry name" value="Cyt_P450"/>
</dbReference>
<dbReference type="GO" id="GO:0004497">
    <property type="term" value="F:monooxygenase activity"/>
    <property type="evidence" value="ECO:0007669"/>
    <property type="project" value="UniProtKB-KW"/>
</dbReference>
<dbReference type="CDD" id="cd20628">
    <property type="entry name" value="CYP4"/>
    <property type="match status" value="1"/>
</dbReference>
<feature type="transmembrane region" description="Helical" evidence="16">
    <location>
        <begin position="6"/>
        <end position="22"/>
    </location>
</feature>
<accession>A0ABD2XAK0</accession>
<dbReference type="PANTHER" id="PTHR24291">
    <property type="entry name" value="CYTOCHROME P450 FAMILY 4"/>
    <property type="match status" value="1"/>
</dbReference>
<dbReference type="PROSITE" id="PS00086">
    <property type="entry name" value="CYTOCHROME_P450"/>
    <property type="match status" value="1"/>
</dbReference>
<keyword evidence="8" id="KW-0256">Endoplasmic reticulum</keyword>
<evidence type="ECO:0000313" key="18">
    <source>
        <dbReference type="Proteomes" id="UP001627154"/>
    </source>
</evidence>
<evidence type="ECO:0000256" key="5">
    <source>
        <dbReference type="ARBA" id="ARBA00010617"/>
    </source>
</evidence>
<evidence type="ECO:0000256" key="14">
    <source>
        <dbReference type="PIRSR" id="PIRSR602401-1"/>
    </source>
</evidence>
<name>A0ABD2XAK0_9HYME</name>
<dbReference type="PANTHER" id="PTHR24291:SF189">
    <property type="entry name" value="CYTOCHROME P450 4C3-RELATED"/>
    <property type="match status" value="1"/>
</dbReference>
<dbReference type="InterPro" id="IPR036396">
    <property type="entry name" value="Cyt_P450_sf"/>
</dbReference>
<dbReference type="PRINTS" id="PR00463">
    <property type="entry name" value="EP450I"/>
</dbReference>
<evidence type="ECO:0000256" key="9">
    <source>
        <dbReference type="ARBA" id="ARBA00022848"/>
    </source>
</evidence>
<keyword evidence="16" id="KW-1133">Transmembrane helix</keyword>
<comment type="function">
    <text evidence="2">May be involved in the metabolism of insect hormones and in the breakdown of synthetic insecticides.</text>
</comment>
<keyword evidence="12 15" id="KW-0503">Monooxygenase</keyword>
<dbReference type="PRINTS" id="PR00385">
    <property type="entry name" value="P450"/>
</dbReference>
<comment type="similarity">
    <text evidence="5 15">Belongs to the cytochrome P450 family.</text>
</comment>
<dbReference type="EMBL" id="JBJJXI010000037">
    <property type="protein sequence ID" value="KAL3402151.1"/>
    <property type="molecule type" value="Genomic_DNA"/>
</dbReference>
<comment type="cofactor">
    <cofactor evidence="1 14">
        <name>heme</name>
        <dbReference type="ChEBI" id="CHEBI:30413"/>
    </cofactor>
</comment>
<sequence length="509" mass="59048">MVLLFVLFVLGALYYFYYFGFFNRTRSALINRIPGPKGLPVIGNLLLGLTPADKIWDVLNNETIKYWPTAKLKLGSYALVGISDVDDVETVLSSQKHIEKGSSYEKLHGWLETGLLTATGDKWRQRRRILTPAFHFNILKKYNEITNENSEKFVQALKQEGDETIQTLSPLCSKYTLNIICESAMGVSLEDVKDEGALKYKKAVHTMGNIVVYRILRPYITDRVMKCMWWLQSLQDRTLATLHQFSNKVLRERKEYHKNTQYKFLKTLNEDVDVDRDEVYSGKKKRLAMLDLLLSAQMDNLIDDRGIQEEVDTFMFEGHDTTGMAMTYAILLLAENEDAQERAREEVTAVLDKSNGNLGAAELQELTYLERCIKESMRLFPPVSIMSRFLREDLQLKEYLIPAETEVFFQLYRIHRDPNLWPEPSKFDPDRFLPELISTRHPYSYIPFSAGPRNCIGQKFALMELKSLIGRLLYNFKLEPIDRTADLKLGLDIILRPMHPVRTKFIRIR</sequence>
<evidence type="ECO:0000256" key="11">
    <source>
        <dbReference type="ARBA" id="ARBA00023004"/>
    </source>
</evidence>
<dbReference type="AlphaFoldDB" id="A0ABD2XAK0"/>
<evidence type="ECO:0000256" key="2">
    <source>
        <dbReference type="ARBA" id="ARBA00003690"/>
    </source>
</evidence>